<feature type="region of interest" description="Disordered" evidence="2">
    <location>
        <begin position="1345"/>
        <end position="1408"/>
    </location>
</feature>
<gene>
    <name evidence="3" type="ORF">ACEWY4_011231</name>
</gene>
<feature type="compositionally biased region" description="Basic and acidic residues" evidence="2">
    <location>
        <begin position="1259"/>
        <end position="1268"/>
    </location>
</feature>
<evidence type="ECO:0000313" key="3">
    <source>
        <dbReference type="EMBL" id="KAL2093919.1"/>
    </source>
</evidence>
<feature type="compositionally biased region" description="Basic and acidic residues" evidence="2">
    <location>
        <begin position="979"/>
        <end position="999"/>
    </location>
</feature>
<feature type="compositionally biased region" description="Basic and acidic residues" evidence="2">
    <location>
        <begin position="770"/>
        <end position="794"/>
    </location>
</feature>
<feature type="compositionally biased region" description="Basic and acidic residues" evidence="2">
    <location>
        <begin position="734"/>
        <end position="748"/>
    </location>
</feature>
<feature type="coiled-coil region" evidence="1">
    <location>
        <begin position="261"/>
        <end position="310"/>
    </location>
</feature>
<evidence type="ECO:0000256" key="2">
    <source>
        <dbReference type="SAM" id="MobiDB-lite"/>
    </source>
</evidence>
<feature type="compositionally biased region" description="Basic and acidic residues" evidence="2">
    <location>
        <begin position="904"/>
        <end position="915"/>
    </location>
</feature>
<feature type="compositionally biased region" description="Basic and acidic residues" evidence="2">
    <location>
        <begin position="1275"/>
        <end position="1324"/>
    </location>
</feature>
<dbReference type="EMBL" id="JBHFQA010000009">
    <property type="protein sequence ID" value="KAL2093919.1"/>
    <property type="molecule type" value="Genomic_DNA"/>
</dbReference>
<comment type="caution">
    <text evidence="3">The sequence shown here is derived from an EMBL/GenBank/DDBJ whole genome shotgun (WGS) entry which is preliminary data.</text>
</comment>
<feature type="compositionally biased region" description="Basic and acidic residues" evidence="2">
    <location>
        <begin position="355"/>
        <end position="398"/>
    </location>
</feature>
<name>A0ABD1K486_9TELE</name>
<organism evidence="3 4">
    <name type="scientific">Coilia grayii</name>
    <name type="common">Gray's grenadier anchovy</name>
    <dbReference type="NCBI Taxonomy" id="363190"/>
    <lineage>
        <taxon>Eukaryota</taxon>
        <taxon>Metazoa</taxon>
        <taxon>Chordata</taxon>
        <taxon>Craniata</taxon>
        <taxon>Vertebrata</taxon>
        <taxon>Euteleostomi</taxon>
        <taxon>Actinopterygii</taxon>
        <taxon>Neopterygii</taxon>
        <taxon>Teleostei</taxon>
        <taxon>Clupei</taxon>
        <taxon>Clupeiformes</taxon>
        <taxon>Clupeoidei</taxon>
        <taxon>Engraulidae</taxon>
        <taxon>Coilinae</taxon>
        <taxon>Coilia</taxon>
    </lineage>
</organism>
<feature type="compositionally biased region" description="Basic and acidic residues" evidence="2">
    <location>
        <begin position="819"/>
        <end position="832"/>
    </location>
</feature>
<feature type="region of interest" description="Disordered" evidence="2">
    <location>
        <begin position="347"/>
        <end position="422"/>
    </location>
</feature>
<feature type="compositionally biased region" description="Basic and acidic residues" evidence="2">
    <location>
        <begin position="1455"/>
        <end position="1464"/>
    </location>
</feature>
<feature type="compositionally biased region" description="Basic and acidic residues" evidence="2">
    <location>
        <begin position="558"/>
        <end position="573"/>
    </location>
</feature>
<feature type="region of interest" description="Disordered" evidence="2">
    <location>
        <begin position="764"/>
        <end position="832"/>
    </location>
</feature>
<evidence type="ECO:0000256" key="1">
    <source>
        <dbReference type="SAM" id="Coils"/>
    </source>
</evidence>
<feature type="compositionally biased region" description="Basic residues" evidence="2">
    <location>
        <begin position="588"/>
        <end position="598"/>
    </location>
</feature>
<feature type="region of interest" description="Disordered" evidence="2">
    <location>
        <begin position="867"/>
        <end position="999"/>
    </location>
</feature>
<feature type="region of interest" description="Disordered" evidence="2">
    <location>
        <begin position="549"/>
        <end position="646"/>
    </location>
</feature>
<sequence>MDIELQHLSDSDGESTKCWGAFQKALCCCCTKRATKQRNRKREREEERLMELRRVQEEERQKELQRKMEEVEQKEKRRLRKAMREFEIRRKRAEEEEKERQLLQQEVQEKWEEAVGQQSWRLTKEEMEELKRLKKLEKILPLKIQRLEEKEAMSETWITSTESETETCVGEIEALCGKEQQHHTKRHQVILREIERIAEIERCREREQEGKWTRPMERLSDMKKEEKLQCIEKKWTERQSALNNLFMERLNRMETENERSLEKEIDRQHQLEMQLKEMEHRFAMERQIQLNRHEERLRELESEWKLEYEAKIMEMEHYLERERVMAERREEELFRVIEQQQKIKMKTLKNTKTTNEQERLSNQNIEREAEQWEEECHGLESEAQRETDRESTMRERSENTVQSAKNEHEKQMQREQEKWQEMEEQLKTMEQKFEMEKEMEAKRYEERWRKVEEKRQKEWEEKISELQKTWQEEKQGQVLLKPQEEQNKTKEVLTRMGIPVEVENEERKMIEETHEKDLEKMIDPGNECVTEIKQEVHKRIDMEVDLQEGENNLLGKESAMKDKEIQKEEKMVTEQKVPTNKGIESVREKRKQSTRHTQIKTTEDTLPEVEAKKSIKIGADEERCFKDKKQETKQPMNQKNVGMDWLKELRNKREGERERDIEKQRCGPLDGWLGDIECKNESEAEKEQKKKAISQRNVGMDWLSECKVKHEKEVDSESLVAPVVRRRQRASELITEKAEPGPKHKELVDDWLGDTNKEDRWAQIRRRHQQSREESRQELQKRVDQTEQTEKDRSVVVGRRARNVSRKTNAEEESLLEVNEQKTKQAMSKRNEGMDWLSEFKVKQEKEVDSGHHVAPVVGRRQRASDIIIEKAEPEPKHKDLEDNWLGDTNKEDRWAQIQRRHQQSREESRQELQKQVDQAEQAEKDKGVVVGRRARPLRRDVDSKNESETKMEEMESEEWWSELRRNNQRKFMGNQQKQKTEVHMSKPHEQGRQMEVHRTKPEALLNIVRHTQVKKTEDALAEVETKEPAKTEMAWLDSKQNKTGQRTESWFGEWMQTKKYDAKHEIELNGKDSRDLREVRGCRREEDRRTAKEEAVGVQGLGRGVQDPQVTEHQMKNTGRSRLWESLRGELDIQPCGSWKETNETDLEDTPLAFKRQAASPLQQTVTEHQWAAIDKIQDKTKLEIEAAKHRTVGHAEILEVIKLNENEPLCMTDVTKTQSRIRTAGNAWAGLIKESESDDLNMSTKALKTTATLQRNTQKENKRQKELMTNSEEMAKENKQTENATQERQRQKEREAHKMEEVNKTRTQREIKETKVAAKTEDQAPGCSKSPSVVLLLCPSSHASNGEKERHEEQLNDASADSAKERAQPVEENRLGRSPSLVNLLDWNSDASDDKEERPENASLCSAEKVMECSEGTANNTVKDKSVRRKVIGWINTKAKEYYNRKIEKTFKREEEEGHKEYSPWYSTSSKWRAEREQEKRKELLKAEEKRQRLESSWQQWEAERAEKKRRKNKEEKSCDWEEDDSLWFVEDLL</sequence>
<feature type="compositionally biased region" description="Basic and acidic residues" evidence="2">
    <location>
        <begin position="405"/>
        <end position="422"/>
    </location>
</feature>
<accession>A0ABD1K486</accession>
<keyword evidence="1" id="KW-0175">Coiled coil</keyword>
<feature type="compositionally biased region" description="Basic and acidic residues" evidence="2">
    <location>
        <begin position="1364"/>
        <end position="1377"/>
    </location>
</feature>
<protein>
    <recommendedName>
        <fullName evidence="5">Trichohyalin-like</fullName>
    </recommendedName>
</protein>
<feature type="coiled-coil region" evidence="1">
    <location>
        <begin position="1479"/>
        <end position="1513"/>
    </location>
</feature>
<feature type="compositionally biased region" description="Basic and acidic residues" evidence="2">
    <location>
        <begin position="868"/>
        <end position="882"/>
    </location>
</feature>
<feature type="compositionally biased region" description="Polar residues" evidence="2">
    <location>
        <begin position="1109"/>
        <end position="1120"/>
    </location>
</feature>
<reference evidence="3 4" key="1">
    <citation type="submission" date="2024-09" db="EMBL/GenBank/DDBJ databases">
        <title>A chromosome-level genome assembly of Gray's grenadier anchovy, Coilia grayii.</title>
        <authorList>
            <person name="Fu Z."/>
        </authorList>
    </citation>
    <scope>NUCLEOTIDE SEQUENCE [LARGE SCALE GENOMIC DNA]</scope>
    <source>
        <strain evidence="3">G4</strain>
        <tissue evidence="3">Muscle</tissue>
    </source>
</reference>
<feature type="coiled-coil region" evidence="1">
    <location>
        <begin position="42"/>
        <end position="113"/>
    </location>
</feature>
<feature type="region of interest" description="Disordered" evidence="2">
    <location>
        <begin position="1455"/>
        <end position="1475"/>
    </location>
</feature>
<evidence type="ECO:0008006" key="5">
    <source>
        <dbReference type="Google" id="ProtNLM"/>
    </source>
</evidence>
<feature type="compositionally biased region" description="Basic and acidic residues" evidence="2">
    <location>
        <begin position="1347"/>
        <end position="1356"/>
    </location>
</feature>
<feature type="compositionally biased region" description="Basic and acidic residues" evidence="2">
    <location>
        <begin position="609"/>
        <end position="632"/>
    </location>
</feature>
<feature type="region of interest" description="Disordered" evidence="2">
    <location>
        <begin position="1255"/>
        <end position="1333"/>
    </location>
</feature>
<evidence type="ECO:0000313" key="4">
    <source>
        <dbReference type="Proteomes" id="UP001591681"/>
    </source>
</evidence>
<dbReference type="Proteomes" id="UP001591681">
    <property type="component" value="Unassembled WGS sequence"/>
</dbReference>
<feature type="compositionally biased region" description="Basic and acidic residues" evidence="2">
    <location>
        <begin position="938"/>
        <end position="954"/>
    </location>
</feature>
<feature type="region of interest" description="Disordered" evidence="2">
    <location>
        <begin position="726"/>
        <end position="752"/>
    </location>
</feature>
<feature type="region of interest" description="Disordered" evidence="2">
    <location>
        <begin position="1089"/>
        <end position="1120"/>
    </location>
</feature>
<proteinExistence type="predicted"/>
<keyword evidence="4" id="KW-1185">Reference proteome</keyword>